<dbReference type="InterPro" id="IPR039537">
    <property type="entry name" value="Retrotran_Ty1/copia-like"/>
</dbReference>
<dbReference type="PANTHER" id="PTHR42648">
    <property type="entry name" value="TRANSPOSASE, PUTATIVE-RELATED"/>
    <property type="match status" value="1"/>
</dbReference>
<name>A0AAQ3MG71_VIGMU</name>
<dbReference type="PROSITE" id="PS50994">
    <property type="entry name" value="INTEGRASE"/>
    <property type="match status" value="1"/>
</dbReference>
<keyword evidence="2" id="KW-0479">Metal-binding</keyword>
<dbReference type="InterPro" id="IPR001584">
    <property type="entry name" value="Integrase_cat-core"/>
</dbReference>
<gene>
    <name evidence="6" type="ORF">V8G54_036145</name>
</gene>
<dbReference type="GO" id="GO:0015074">
    <property type="term" value="P:DNA integration"/>
    <property type="evidence" value="ECO:0007669"/>
    <property type="project" value="InterPro"/>
</dbReference>
<dbReference type="PANTHER" id="PTHR42648:SF18">
    <property type="entry name" value="RETROTRANSPOSON, UNCLASSIFIED-LIKE PROTEIN"/>
    <property type="match status" value="1"/>
</dbReference>
<dbReference type="InterPro" id="IPR057670">
    <property type="entry name" value="SH3_retrovirus"/>
</dbReference>
<evidence type="ECO:0000256" key="3">
    <source>
        <dbReference type="ARBA" id="ARBA00022750"/>
    </source>
</evidence>
<evidence type="ECO:0000313" key="6">
    <source>
        <dbReference type="EMBL" id="WVY90631.1"/>
    </source>
</evidence>
<dbReference type="GO" id="GO:0006508">
    <property type="term" value="P:proteolysis"/>
    <property type="evidence" value="ECO:0007669"/>
    <property type="project" value="UniProtKB-KW"/>
</dbReference>
<dbReference type="Pfam" id="PF25597">
    <property type="entry name" value="SH3_retrovirus"/>
    <property type="match status" value="1"/>
</dbReference>
<dbReference type="AlphaFoldDB" id="A0AAQ3MG71"/>
<evidence type="ECO:0000259" key="5">
    <source>
        <dbReference type="PROSITE" id="PS50994"/>
    </source>
</evidence>
<dbReference type="GO" id="GO:0003676">
    <property type="term" value="F:nucleic acid binding"/>
    <property type="evidence" value="ECO:0007669"/>
    <property type="project" value="InterPro"/>
</dbReference>
<dbReference type="InterPro" id="IPR013103">
    <property type="entry name" value="RVT_2"/>
</dbReference>
<evidence type="ECO:0000313" key="7">
    <source>
        <dbReference type="Proteomes" id="UP001374535"/>
    </source>
</evidence>
<dbReference type="Pfam" id="PF22936">
    <property type="entry name" value="Pol_BBD"/>
    <property type="match status" value="1"/>
</dbReference>
<dbReference type="InterPro" id="IPR043502">
    <property type="entry name" value="DNA/RNA_pol_sf"/>
</dbReference>
<keyword evidence="3" id="KW-0064">Aspartyl protease</keyword>
<keyword evidence="7" id="KW-1185">Reference proteome</keyword>
<evidence type="ECO:0000256" key="2">
    <source>
        <dbReference type="ARBA" id="ARBA00022723"/>
    </source>
</evidence>
<dbReference type="Pfam" id="PF07727">
    <property type="entry name" value="RVT_2"/>
    <property type="match status" value="1"/>
</dbReference>
<proteinExistence type="predicted"/>
<reference evidence="6 7" key="1">
    <citation type="journal article" date="2023" name="Life. Sci Alliance">
        <title>Evolutionary insights into 3D genome organization and epigenetic landscape of Vigna mungo.</title>
        <authorList>
            <person name="Junaid A."/>
            <person name="Singh B."/>
            <person name="Bhatia S."/>
        </authorList>
    </citation>
    <scope>NUCLEOTIDE SEQUENCE [LARGE SCALE GENOMIC DNA]</scope>
    <source>
        <strain evidence="6">Urdbean</strain>
    </source>
</reference>
<dbReference type="EMBL" id="CP144690">
    <property type="protein sequence ID" value="WVY90631.1"/>
    <property type="molecule type" value="Genomic_DNA"/>
</dbReference>
<protein>
    <recommendedName>
        <fullName evidence="5">Integrase catalytic domain-containing protein</fullName>
    </recommendedName>
</protein>
<sequence length="747" mass="86263">MQQEQSSSAVNPFETPSKLRTSFFFLYTPQGIPTTLSKAPSCAERSNVSRTINLVAQETFKTLINMIGFVDENWFLDTGCFNHMTGHKNWISNLGTSKNRLANDNTIEVVGVGNIVIKKQGEEVVVIENVLYIPAANNPKILYIHICMRAKEVLHVVYSDVCGPLEELSLGNNRYFVTFVDEYSRMIWLYLIKVKSDVFLVFKNFKLLAENQSGKALKMLRTDGGGEYVSREFKNYCTKNGIQHEITTPYTPQHNVVAERRSRTRLDIARREEMSTTMYVLNKCPTKKLKDKVPEEVWSKRKPVVNHLKIFGSVCYKHVPSVKRSKLEDKSEAMIFVGYHSTGSYKLYNPITKEICISGNVVMNEAKTWNWLDKVNGSKQNVSITFEDEEERLDFGIFSDSAVTDEGDLVHFALIVEDEPINHKEALKHDLWKEAMVEEMRVIKKNRTWRDLWKEAIIEEMRVIEKSQTWVLTDLPLNKTPIDVKWVFKLKLNPYGTIFKRKAWLVVREVFAPVARIDTIRLVVALANGRRWPLFQLDLKSAFFNGPLEEEVYVTQPPGFEVKGCENKVYRLRKVFYGLKKAPRAWNKVMDSFMLKHKFLKCPMEHGVYVWFQGDANLLLMFIYVEDLLIKGNNISEIEKFKGLLMAKFEMTDLGKLRYFLGLEFIESSSGIILHQRKYATKILKKFNMETCNATKTPVEAKVTTSENGEDEVDNTLYKQMVGSPRYLCINRPDICFTVGILSRFIH</sequence>
<dbReference type="InterPro" id="IPR036397">
    <property type="entry name" value="RNaseH_sf"/>
</dbReference>
<feature type="domain" description="Integrase catalytic" evidence="5">
    <location>
        <begin position="135"/>
        <end position="264"/>
    </location>
</feature>
<dbReference type="InterPro" id="IPR012337">
    <property type="entry name" value="RNaseH-like_sf"/>
</dbReference>
<accession>A0AAQ3MG71</accession>
<dbReference type="GO" id="GO:0046872">
    <property type="term" value="F:metal ion binding"/>
    <property type="evidence" value="ECO:0007669"/>
    <property type="project" value="UniProtKB-KW"/>
</dbReference>
<dbReference type="SUPFAM" id="SSF56672">
    <property type="entry name" value="DNA/RNA polymerases"/>
    <property type="match status" value="1"/>
</dbReference>
<evidence type="ECO:0000256" key="4">
    <source>
        <dbReference type="ARBA" id="ARBA00022801"/>
    </source>
</evidence>
<dbReference type="InterPro" id="IPR054722">
    <property type="entry name" value="PolX-like_BBD"/>
</dbReference>
<keyword evidence="4" id="KW-0378">Hydrolase</keyword>
<dbReference type="GO" id="GO:0004190">
    <property type="term" value="F:aspartic-type endopeptidase activity"/>
    <property type="evidence" value="ECO:0007669"/>
    <property type="project" value="UniProtKB-KW"/>
</dbReference>
<keyword evidence="1" id="KW-0645">Protease</keyword>
<dbReference type="Gene3D" id="3.30.420.10">
    <property type="entry name" value="Ribonuclease H-like superfamily/Ribonuclease H"/>
    <property type="match status" value="1"/>
</dbReference>
<dbReference type="SUPFAM" id="SSF53098">
    <property type="entry name" value="Ribonuclease H-like"/>
    <property type="match status" value="1"/>
</dbReference>
<dbReference type="Pfam" id="PF00665">
    <property type="entry name" value="rve"/>
    <property type="match status" value="1"/>
</dbReference>
<evidence type="ECO:0000256" key="1">
    <source>
        <dbReference type="ARBA" id="ARBA00022670"/>
    </source>
</evidence>
<dbReference type="Proteomes" id="UP001374535">
    <property type="component" value="Chromosome 11"/>
</dbReference>
<organism evidence="6 7">
    <name type="scientific">Vigna mungo</name>
    <name type="common">Black gram</name>
    <name type="synonym">Phaseolus mungo</name>
    <dbReference type="NCBI Taxonomy" id="3915"/>
    <lineage>
        <taxon>Eukaryota</taxon>
        <taxon>Viridiplantae</taxon>
        <taxon>Streptophyta</taxon>
        <taxon>Embryophyta</taxon>
        <taxon>Tracheophyta</taxon>
        <taxon>Spermatophyta</taxon>
        <taxon>Magnoliopsida</taxon>
        <taxon>eudicotyledons</taxon>
        <taxon>Gunneridae</taxon>
        <taxon>Pentapetalae</taxon>
        <taxon>rosids</taxon>
        <taxon>fabids</taxon>
        <taxon>Fabales</taxon>
        <taxon>Fabaceae</taxon>
        <taxon>Papilionoideae</taxon>
        <taxon>50 kb inversion clade</taxon>
        <taxon>NPAAA clade</taxon>
        <taxon>indigoferoid/millettioid clade</taxon>
        <taxon>Phaseoleae</taxon>
        <taxon>Vigna</taxon>
    </lineage>
</organism>